<dbReference type="InterPro" id="IPR036291">
    <property type="entry name" value="NAD(P)-bd_dom_sf"/>
</dbReference>
<dbReference type="GO" id="GO:0016616">
    <property type="term" value="F:oxidoreductase activity, acting on the CH-OH group of donors, NAD or NADP as acceptor"/>
    <property type="evidence" value="ECO:0007669"/>
    <property type="project" value="TreeGrafter"/>
</dbReference>
<evidence type="ECO:0000256" key="2">
    <source>
        <dbReference type="ARBA" id="ARBA00023002"/>
    </source>
</evidence>
<gene>
    <name evidence="3" type="ORF">C8D99_10265</name>
</gene>
<dbReference type="PANTHER" id="PTHR42760:SF133">
    <property type="entry name" value="3-OXOACYL-[ACYL-CARRIER-PROTEIN] REDUCTASE"/>
    <property type="match status" value="1"/>
</dbReference>
<dbReference type="Proteomes" id="UP000295066">
    <property type="component" value="Unassembled WGS sequence"/>
</dbReference>
<evidence type="ECO:0000256" key="1">
    <source>
        <dbReference type="ARBA" id="ARBA00006484"/>
    </source>
</evidence>
<keyword evidence="2" id="KW-0560">Oxidoreductase</keyword>
<keyword evidence="4" id="KW-1185">Reference proteome</keyword>
<evidence type="ECO:0000313" key="4">
    <source>
        <dbReference type="Proteomes" id="UP000295066"/>
    </source>
</evidence>
<protein>
    <submittedName>
        <fullName evidence="3">NAD(P)-dependent dehydrogenase (Short-subunit alcohol dehydrogenase family)</fullName>
    </submittedName>
</protein>
<dbReference type="PANTHER" id="PTHR42760">
    <property type="entry name" value="SHORT-CHAIN DEHYDROGENASES/REDUCTASES FAMILY MEMBER"/>
    <property type="match status" value="1"/>
</dbReference>
<dbReference type="NCBIfam" id="NF009386">
    <property type="entry name" value="PRK12745.1"/>
    <property type="match status" value="1"/>
</dbReference>
<dbReference type="Pfam" id="PF13561">
    <property type="entry name" value="adh_short_C2"/>
    <property type="match status" value="1"/>
</dbReference>
<dbReference type="AlphaFoldDB" id="A0A4R8MCI6"/>
<organism evidence="3 4">
    <name type="scientific">Aminivibrio pyruvatiphilus</name>
    <dbReference type="NCBI Taxonomy" id="1005740"/>
    <lineage>
        <taxon>Bacteria</taxon>
        <taxon>Thermotogati</taxon>
        <taxon>Synergistota</taxon>
        <taxon>Synergistia</taxon>
        <taxon>Synergistales</taxon>
        <taxon>Aminobacteriaceae</taxon>
        <taxon>Aminivibrio</taxon>
    </lineage>
</organism>
<reference evidence="3 4" key="1">
    <citation type="submission" date="2019-03" db="EMBL/GenBank/DDBJ databases">
        <title>Genomic Encyclopedia of Type Strains, Phase IV (KMG-IV): sequencing the most valuable type-strain genomes for metagenomic binning, comparative biology and taxonomic classification.</title>
        <authorList>
            <person name="Goeker M."/>
        </authorList>
    </citation>
    <scope>NUCLEOTIDE SEQUENCE [LARGE SCALE GENOMIC DNA]</scope>
    <source>
        <strain evidence="3 4">DSM 25964</strain>
    </source>
</reference>
<dbReference type="SUPFAM" id="SSF51735">
    <property type="entry name" value="NAD(P)-binding Rossmann-fold domains"/>
    <property type="match status" value="1"/>
</dbReference>
<name>A0A4R8MCI6_9BACT</name>
<sequence>MTQKVILVTGSSRGIGLGVLKKHAALGYAVVMSSSSGGEKAAEAMEELKAYGVPAAYVKCDISKSADRQAALDFVLGRHGRIDVLVNNAGVAPLARMNILETTEESFDRLMDINLKGTFFMNQLFANAMISLQQQGLPDYSPRIINIGSISAYTASTNRGEYCISKAGIAMVTALFAAELGGHGIPVFEIRPGITKTDMTRTVEGKYNKFIFEDDGIPTKRWGLPEDIGEAAAALSGGAFDYSTGQVINVDGGFHIRRL</sequence>
<evidence type="ECO:0000313" key="3">
    <source>
        <dbReference type="EMBL" id="TDY63084.1"/>
    </source>
</evidence>
<dbReference type="Gene3D" id="3.40.50.720">
    <property type="entry name" value="NAD(P)-binding Rossmann-like Domain"/>
    <property type="match status" value="1"/>
</dbReference>
<dbReference type="OrthoDB" id="9803333at2"/>
<dbReference type="EMBL" id="SORI01000002">
    <property type="protein sequence ID" value="TDY63084.1"/>
    <property type="molecule type" value="Genomic_DNA"/>
</dbReference>
<dbReference type="FunFam" id="3.40.50.720:FF:000084">
    <property type="entry name" value="Short-chain dehydrogenase reductase"/>
    <property type="match status" value="1"/>
</dbReference>
<comment type="similarity">
    <text evidence="1">Belongs to the short-chain dehydrogenases/reductases (SDR) family.</text>
</comment>
<comment type="caution">
    <text evidence="3">The sequence shown here is derived from an EMBL/GenBank/DDBJ whole genome shotgun (WGS) entry which is preliminary data.</text>
</comment>
<dbReference type="PRINTS" id="PR00081">
    <property type="entry name" value="GDHRDH"/>
</dbReference>
<dbReference type="InterPro" id="IPR002347">
    <property type="entry name" value="SDR_fam"/>
</dbReference>
<dbReference type="PRINTS" id="PR00080">
    <property type="entry name" value="SDRFAMILY"/>
</dbReference>
<dbReference type="InterPro" id="IPR020904">
    <property type="entry name" value="Sc_DH/Rdtase_CS"/>
</dbReference>
<dbReference type="PROSITE" id="PS00061">
    <property type="entry name" value="ADH_SHORT"/>
    <property type="match status" value="1"/>
</dbReference>
<proteinExistence type="inferred from homology"/>
<accession>A0A4R8MCI6</accession>
<dbReference type="RefSeq" id="WP_133955911.1">
    <property type="nucleotide sequence ID" value="NZ_SORI01000002.1"/>
</dbReference>